<reference evidence="10 11" key="1">
    <citation type="submission" date="2019-03" db="EMBL/GenBank/DDBJ databases">
        <title>Genomic Encyclopedia of Type Strains, Phase III (KMG-III): the genomes of soil and plant-associated and newly described type strains.</title>
        <authorList>
            <person name="Whitman W."/>
        </authorList>
    </citation>
    <scope>NUCLEOTIDE SEQUENCE [LARGE SCALE GENOMIC DNA]</scope>
    <source>
        <strain evidence="10 11">VKM Ac-2527</strain>
    </source>
</reference>
<dbReference type="InterPro" id="IPR041854">
    <property type="entry name" value="BFD-like_2Fe2S-bd_dom_sf"/>
</dbReference>
<sequence length="69" mass="7030">MIVCHCEVVSDREVVESIDGGARTLAQVCGATGAGRNCGGCVFSLKRLLCQHGRSVSATSFTEVAGATG</sequence>
<evidence type="ECO:0000256" key="8">
    <source>
        <dbReference type="ARBA" id="ARBA00046332"/>
    </source>
</evidence>
<evidence type="ECO:0000256" key="4">
    <source>
        <dbReference type="ARBA" id="ARBA00022982"/>
    </source>
</evidence>
<dbReference type="GO" id="GO:0046872">
    <property type="term" value="F:metal ion binding"/>
    <property type="evidence" value="ECO:0007669"/>
    <property type="project" value="UniProtKB-KW"/>
</dbReference>
<keyword evidence="2" id="KW-0001">2Fe-2S</keyword>
<name>A0A4R6KBT6_9ACTN</name>
<feature type="domain" description="BFD-like [2Fe-2S]-binding" evidence="9">
    <location>
        <begin position="2"/>
        <end position="49"/>
    </location>
</feature>
<proteinExistence type="inferred from homology"/>
<dbReference type="AlphaFoldDB" id="A0A4R6KBT6"/>
<dbReference type="EMBL" id="SNWQ01000014">
    <property type="protein sequence ID" value="TDO45101.1"/>
    <property type="molecule type" value="Genomic_DNA"/>
</dbReference>
<dbReference type="Proteomes" id="UP000295388">
    <property type="component" value="Unassembled WGS sequence"/>
</dbReference>
<dbReference type="GO" id="GO:0051537">
    <property type="term" value="F:2 iron, 2 sulfur cluster binding"/>
    <property type="evidence" value="ECO:0007669"/>
    <property type="project" value="UniProtKB-KW"/>
</dbReference>
<evidence type="ECO:0000256" key="6">
    <source>
        <dbReference type="ARBA" id="ARBA00023014"/>
    </source>
</evidence>
<dbReference type="PANTHER" id="PTHR37424">
    <property type="entry name" value="BACTERIOFERRITIN-ASSOCIATED FERREDOXIN"/>
    <property type="match status" value="1"/>
</dbReference>
<evidence type="ECO:0000256" key="3">
    <source>
        <dbReference type="ARBA" id="ARBA00022723"/>
    </source>
</evidence>
<dbReference type="Gene3D" id="1.10.10.1100">
    <property type="entry name" value="BFD-like [2Fe-2S]-binding domain"/>
    <property type="match status" value="1"/>
</dbReference>
<dbReference type="RefSeq" id="WP_133803036.1">
    <property type="nucleotide sequence ID" value="NZ_SNWQ01000014.1"/>
</dbReference>
<dbReference type="InterPro" id="IPR052371">
    <property type="entry name" value="BFD-associated_ferredoxin"/>
</dbReference>
<organism evidence="10 11">
    <name type="scientific">Kribbella caucasensis</name>
    <dbReference type="NCBI Taxonomy" id="2512215"/>
    <lineage>
        <taxon>Bacteria</taxon>
        <taxon>Bacillati</taxon>
        <taxon>Actinomycetota</taxon>
        <taxon>Actinomycetes</taxon>
        <taxon>Propionibacteriales</taxon>
        <taxon>Kribbellaceae</taxon>
        <taxon>Kribbella</taxon>
    </lineage>
</organism>
<evidence type="ECO:0000259" key="9">
    <source>
        <dbReference type="Pfam" id="PF04324"/>
    </source>
</evidence>
<evidence type="ECO:0000256" key="1">
    <source>
        <dbReference type="ARBA" id="ARBA00022448"/>
    </source>
</evidence>
<dbReference type="InterPro" id="IPR007419">
    <property type="entry name" value="BFD-like_2Fe2S-bd_dom"/>
</dbReference>
<keyword evidence="11" id="KW-1185">Reference proteome</keyword>
<comment type="similarity">
    <text evidence="8">Belongs to the Bfd family.</text>
</comment>
<evidence type="ECO:0000256" key="5">
    <source>
        <dbReference type="ARBA" id="ARBA00023004"/>
    </source>
</evidence>
<keyword evidence="3" id="KW-0479">Metal-binding</keyword>
<keyword evidence="1" id="KW-0813">Transport</keyword>
<keyword evidence="5" id="KW-0408">Iron</keyword>
<evidence type="ECO:0000313" key="11">
    <source>
        <dbReference type="Proteomes" id="UP000295388"/>
    </source>
</evidence>
<dbReference type="OrthoDB" id="9815350at2"/>
<keyword evidence="6" id="KW-0411">Iron-sulfur</keyword>
<gene>
    <name evidence="10" type="ORF">EV643_114246</name>
</gene>
<accession>A0A4R6KBT6</accession>
<comment type="caution">
    <text evidence="10">The sequence shown here is derived from an EMBL/GenBank/DDBJ whole genome shotgun (WGS) entry which is preliminary data.</text>
</comment>
<evidence type="ECO:0000256" key="2">
    <source>
        <dbReference type="ARBA" id="ARBA00022714"/>
    </source>
</evidence>
<dbReference type="Pfam" id="PF04324">
    <property type="entry name" value="Fer2_BFD"/>
    <property type="match status" value="1"/>
</dbReference>
<protein>
    <recommendedName>
        <fullName evidence="7">Bacterioferritin-associated ferredoxin</fullName>
    </recommendedName>
</protein>
<dbReference type="PANTHER" id="PTHR37424:SF1">
    <property type="entry name" value="BACTERIOFERRITIN-ASSOCIATED FERREDOXIN"/>
    <property type="match status" value="1"/>
</dbReference>
<evidence type="ECO:0000313" key="10">
    <source>
        <dbReference type="EMBL" id="TDO45101.1"/>
    </source>
</evidence>
<keyword evidence="4" id="KW-0249">Electron transport</keyword>
<evidence type="ECO:0000256" key="7">
    <source>
        <dbReference type="ARBA" id="ARBA00039386"/>
    </source>
</evidence>